<feature type="non-terminal residue" evidence="17">
    <location>
        <position position="1033"/>
    </location>
</feature>
<evidence type="ECO:0000313" key="18">
    <source>
        <dbReference type="Proteomes" id="UP000823775"/>
    </source>
</evidence>
<reference evidence="17 18" key="1">
    <citation type="journal article" date="2021" name="BMC Genomics">
        <title>Datura genome reveals duplications of psychoactive alkaloid biosynthetic genes and high mutation rate following tissue culture.</title>
        <authorList>
            <person name="Rajewski A."/>
            <person name="Carter-House D."/>
            <person name="Stajich J."/>
            <person name="Litt A."/>
        </authorList>
    </citation>
    <scope>NUCLEOTIDE SEQUENCE [LARGE SCALE GENOMIC DNA]</scope>
    <source>
        <strain evidence="17">AR-01</strain>
    </source>
</reference>
<dbReference type="Gene3D" id="1.10.10.10">
    <property type="entry name" value="Winged helix-like DNA-binding domain superfamily/Winged helix DNA-binding domain"/>
    <property type="match status" value="1"/>
</dbReference>
<gene>
    <name evidence="17" type="ORF">HAX54_022005</name>
</gene>
<comment type="caution">
    <text evidence="17">The sequence shown here is derived from an EMBL/GenBank/DDBJ whole genome shotgun (WGS) entry which is preliminary data.</text>
</comment>
<dbReference type="InterPro" id="IPR042197">
    <property type="entry name" value="Apaf_helical"/>
</dbReference>
<evidence type="ECO:0000259" key="15">
    <source>
        <dbReference type="Pfam" id="PF23559"/>
    </source>
</evidence>
<evidence type="ECO:0000256" key="13">
    <source>
        <dbReference type="ARBA" id="ARBA00023136"/>
    </source>
</evidence>
<keyword evidence="6" id="KW-0433">Leucine-rich repeat</keyword>
<organism evidence="17 18">
    <name type="scientific">Datura stramonium</name>
    <name type="common">Jimsonweed</name>
    <name type="synonym">Common thornapple</name>
    <dbReference type="NCBI Taxonomy" id="4076"/>
    <lineage>
        <taxon>Eukaryota</taxon>
        <taxon>Viridiplantae</taxon>
        <taxon>Streptophyta</taxon>
        <taxon>Embryophyta</taxon>
        <taxon>Tracheophyta</taxon>
        <taxon>Spermatophyta</taxon>
        <taxon>Magnoliopsida</taxon>
        <taxon>eudicotyledons</taxon>
        <taxon>Gunneridae</taxon>
        <taxon>Pentapetalae</taxon>
        <taxon>asterids</taxon>
        <taxon>lamiids</taxon>
        <taxon>Solanales</taxon>
        <taxon>Solanaceae</taxon>
        <taxon>Solanoideae</taxon>
        <taxon>Datureae</taxon>
        <taxon>Datura</taxon>
    </lineage>
</organism>
<evidence type="ECO:0000256" key="6">
    <source>
        <dbReference type="ARBA" id="ARBA00022614"/>
    </source>
</evidence>
<comment type="subcellular location">
    <subcellularLocation>
        <location evidence="3">Cytoplasm</location>
    </subcellularLocation>
    <subcellularLocation>
        <location evidence="2">Membrane</location>
        <topology evidence="2">Peripheral membrane protein</topology>
    </subcellularLocation>
</comment>
<dbReference type="PANTHER" id="PTHR23155:SF1152">
    <property type="entry name" value="AAA+ ATPASE DOMAIN-CONTAINING PROTEIN"/>
    <property type="match status" value="1"/>
</dbReference>
<dbReference type="Proteomes" id="UP000823775">
    <property type="component" value="Unassembled WGS sequence"/>
</dbReference>
<comment type="similarity">
    <text evidence="4">Belongs to the disease resistance NB-LRR family.</text>
</comment>
<evidence type="ECO:0000256" key="4">
    <source>
        <dbReference type="ARBA" id="ARBA00008894"/>
    </source>
</evidence>
<dbReference type="InterPro" id="IPR036388">
    <property type="entry name" value="WH-like_DNA-bd_sf"/>
</dbReference>
<evidence type="ECO:0000256" key="9">
    <source>
        <dbReference type="ARBA" id="ARBA00022741"/>
    </source>
</evidence>
<keyword evidence="9" id="KW-0547">Nucleotide-binding</keyword>
<evidence type="ECO:0000256" key="2">
    <source>
        <dbReference type="ARBA" id="ARBA00004170"/>
    </source>
</evidence>
<protein>
    <submittedName>
        <fullName evidence="17">Uncharacterized protein</fullName>
    </submittedName>
</protein>
<keyword evidence="10" id="KW-0611">Plant defense</keyword>
<feature type="domain" description="NB-ARC" evidence="14">
    <location>
        <begin position="146"/>
        <end position="313"/>
    </location>
</feature>
<dbReference type="InterPro" id="IPR055414">
    <property type="entry name" value="LRR_R13L4/SHOC2-like"/>
</dbReference>
<evidence type="ECO:0000259" key="16">
    <source>
        <dbReference type="Pfam" id="PF23598"/>
    </source>
</evidence>
<evidence type="ECO:0000256" key="8">
    <source>
        <dbReference type="ARBA" id="ARBA00022737"/>
    </source>
</evidence>
<evidence type="ECO:0000256" key="10">
    <source>
        <dbReference type="ARBA" id="ARBA00022821"/>
    </source>
</evidence>
<keyword evidence="7" id="KW-0381">Hypersensitive response</keyword>
<dbReference type="Pfam" id="PF00931">
    <property type="entry name" value="NB-ARC"/>
    <property type="match status" value="1"/>
</dbReference>
<evidence type="ECO:0000256" key="3">
    <source>
        <dbReference type="ARBA" id="ARBA00004496"/>
    </source>
</evidence>
<proteinExistence type="inferred from homology"/>
<name>A0ABS8UW04_DATST</name>
<dbReference type="PRINTS" id="PR00364">
    <property type="entry name" value="DISEASERSIST"/>
</dbReference>
<evidence type="ECO:0000256" key="11">
    <source>
        <dbReference type="ARBA" id="ARBA00022840"/>
    </source>
</evidence>
<evidence type="ECO:0000256" key="12">
    <source>
        <dbReference type="ARBA" id="ARBA00023054"/>
    </source>
</evidence>
<dbReference type="Pfam" id="PF23598">
    <property type="entry name" value="LRR_14"/>
    <property type="match status" value="1"/>
</dbReference>
<dbReference type="InterPro" id="IPR032675">
    <property type="entry name" value="LRR_dom_sf"/>
</dbReference>
<evidence type="ECO:0000256" key="5">
    <source>
        <dbReference type="ARBA" id="ARBA00022490"/>
    </source>
</evidence>
<evidence type="ECO:0000313" key="17">
    <source>
        <dbReference type="EMBL" id="MCD9638184.1"/>
    </source>
</evidence>
<dbReference type="SUPFAM" id="SSF52058">
    <property type="entry name" value="L domain-like"/>
    <property type="match status" value="1"/>
</dbReference>
<keyword evidence="12" id="KW-0175">Coiled coil</keyword>
<dbReference type="PANTHER" id="PTHR23155">
    <property type="entry name" value="DISEASE RESISTANCE PROTEIN RP"/>
    <property type="match status" value="1"/>
</dbReference>
<feature type="domain" description="Disease resistance R13L4/SHOC-2-like LRR" evidence="16">
    <location>
        <begin position="579"/>
        <end position="779"/>
    </location>
</feature>
<comment type="function">
    <text evidence="1">Confers resistance to late blight (Phytophthora infestans) races carrying the avirulence gene Avr1. Resistance proteins guard the plant against pathogens that contain an appropriate avirulence protein via an indirect interaction with this avirulence protein. That triggers a defense system including the hypersensitive response, which restricts the pathogen growth.</text>
</comment>
<sequence>MAHAAVVSLQKKLQEALKGDNSHYPALRQAVSSWHAFLEDSLSKRNAPEEVEHLEKWVKYLATELLDSINLYELEKRSPNFYPQSWKAFQEEVVAAGSNNIKEYLVKVMNAQNDIDALPTWDTVESDSEYSPHLQATMLDLDNDLMTVKSRLIGPPSKLDVVSIVGMGGIGKTTLARKVYDDIYMEYHFYIRAWITVSQMHQHREMLLGILRCFSLVNDNTYLKSNEQLAEQVYRSLKGRRYLIAMDDVWDTNAWDDVKRSFPDDKNGSRVILTSRLANVGIHASSGSPPHYMQCLSVEQSLKLFNLKVFGRETCPLELEKATRQIVEKCQGLPLSIVVVAGFCSKISKTEKCWEDVAHKIGLILSRDTEECLDLLALSYNHLPHHLKPCFLYMGAFPKDFEISVSRLIKLWIGAEFVKCTREKDLNDYLSKQVDLFSINKEDWKDYLSKKVKDFEDYFSKNKKDFEEVAEGYLKDLIDRSLIMVKKRTSSGKAKTCEVHDLLHDLIVREAWKERSIYFTKSNVIVSPPVASFEHHVIFNFRRAPLTYLEQVHDIPSLPYASSFLCFGRDGAPGSCSQVDSFITFTNFTWLTVLDICFQPFDHLPCEIWQLSKLRYLALASFSVLPPSVCNLKYLQTLIRYSHQASICLPAEIWKIEKLRHLYFRKCCYFPDAPSEQKVYPDGFSRFNLALTELQTLSYITFGSITSGVFEGMPNLKKFGIRESEEECLPAEQMSRDLKKLVLMKHLETLKCFFIKPWRLQRNDVFPPTLKKLTLRGGQLPWNQMTILCDLPKLEVLKLKDYAFQGSEWEPTNECFQQLKFLLLDGTDVIHWKASSIQFPKLESLVLKNCYCLYEIPDDVAEISTLQFIELYHCSSSADDSANRIQEEQHNMGIDDLVVRIHKFYNFIILQLNHKACIRLKFWRLPSTSIEANAEESRAFPRYDSSTWFLLGCYNEKDQLPIEMGRHADGYGENPRKAEKMRGIRGVSDLVKETLMALPDQIDAPEKYIKCSEMKLKKSKMYLEELRKMTSRE</sequence>
<dbReference type="InterPro" id="IPR002182">
    <property type="entry name" value="NB-ARC"/>
</dbReference>
<accession>A0ABS8UW04</accession>
<keyword evidence="5" id="KW-0963">Cytoplasm</keyword>
<dbReference type="InterPro" id="IPR044974">
    <property type="entry name" value="Disease_R_plants"/>
</dbReference>
<dbReference type="Gene3D" id="1.20.5.4130">
    <property type="match status" value="1"/>
</dbReference>
<dbReference type="Gene3D" id="3.80.10.10">
    <property type="entry name" value="Ribonuclease Inhibitor"/>
    <property type="match status" value="1"/>
</dbReference>
<dbReference type="Gene3D" id="1.10.8.430">
    <property type="entry name" value="Helical domain of apoptotic protease-activating factors"/>
    <property type="match status" value="1"/>
</dbReference>
<evidence type="ECO:0000256" key="1">
    <source>
        <dbReference type="ARBA" id="ARBA00002074"/>
    </source>
</evidence>
<dbReference type="InterPro" id="IPR027417">
    <property type="entry name" value="P-loop_NTPase"/>
</dbReference>
<dbReference type="Pfam" id="PF23559">
    <property type="entry name" value="WHD_DRP"/>
    <property type="match status" value="1"/>
</dbReference>
<evidence type="ECO:0000259" key="14">
    <source>
        <dbReference type="Pfam" id="PF00931"/>
    </source>
</evidence>
<evidence type="ECO:0000256" key="7">
    <source>
        <dbReference type="ARBA" id="ARBA00022667"/>
    </source>
</evidence>
<dbReference type="SUPFAM" id="SSF52540">
    <property type="entry name" value="P-loop containing nucleoside triphosphate hydrolases"/>
    <property type="match status" value="1"/>
</dbReference>
<keyword evidence="11" id="KW-0067">ATP-binding</keyword>
<keyword evidence="8" id="KW-0677">Repeat</keyword>
<feature type="domain" description="Disease resistance protein winged helix" evidence="15">
    <location>
        <begin position="460"/>
        <end position="507"/>
    </location>
</feature>
<dbReference type="InterPro" id="IPR058922">
    <property type="entry name" value="WHD_DRP"/>
</dbReference>
<dbReference type="EMBL" id="JACEIK010002641">
    <property type="protein sequence ID" value="MCD9638184.1"/>
    <property type="molecule type" value="Genomic_DNA"/>
</dbReference>
<keyword evidence="13" id="KW-0472">Membrane</keyword>
<dbReference type="Gene3D" id="3.40.50.300">
    <property type="entry name" value="P-loop containing nucleotide triphosphate hydrolases"/>
    <property type="match status" value="1"/>
</dbReference>
<keyword evidence="18" id="KW-1185">Reference proteome</keyword>